<evidence type="ECO:0000256" key="7">
    <source>
        <dbReference type="ARBA" id="ARBA00023145"/>
    </source>
</evidence>
<keyword evidence="10" id="KW-1208">Phospholipid metabolism</keyword>
<dbReference type="Pfam" id="PF02666">
    <property type="entry name" value="PS_Dcarbxylase"/>
    <property type="match status" value="1"/>
</dbReference>
<dbReference type="Proteomes" id="UP000243650">
    <property type="component" value="Unassembled WGS sequence"/>
</dbReference>
<evidence type="ECO:0000256" key="2">
    <source>
        <dbReference type="ARBA" id="ARBA00005189"/>
    </source>
</evidence>
<evidence type="ECO:0000256" key="8">
    <source>
        <dbReference type="ARBA" id="ARBA00023209"/>
    </source>
</evidence>
<accession>A0A2P6MFM5</accession>
<name>A0A2P6MFM5_ALKUR</name>
<keyword evidence="8" id="KW-0594">Phospholipid biosynthesis</keyword>
<dbReference type="RefSeq" id="WP_105959623.1">
    <property type="nucleotide sequence ID" value="NZ_PVNS01000010.1"/>
</dbReference>
<dbReference type="EMBL" id="PVNS01000010">
    <property type="protein sequence ID" value="PRO65067.1"/>
    <property type="molecule type" value="Genomic_DNA"/>
</dbReference>
<evidence type="ECO:0000313" key="13">
    <source>
        <dbReference type="EMBL" id="PRO65067.1"/>
    </source>
</evidence>
<comment type="cofactor">
    <cofactor evidence="1">
        <name>pyruvate</name>
        <dbReference type="ChEBI" id="CHEBI:15361"/>
    </cofactor>
</comment>
<reference evidence="13 14" key="1">
    <citation type="submission" date="2018-03" db="EMBL/GenBank/DDBJ databases">
        <title>Bacillus urumqiensis sp. nov., a moderately haloalkaliphilic bacterium isolated from a salt lake.</title>
        <authorList>
            <person name="Zhao B."/>
            <person name="Liao Z."/>
        </authorList>
    </citation>
    <scope>NUCLEOTIDE SEQUENCE [LARGE SCALE GENOMIC DNA]</scope>
    <source>
        <strain evidence="13 14">BZ-SZ-XJ18</strain>
    </source>
</reference>
<sequence length="264" mass="29305">MKKTTYQLLMDLTHQPLYTAILKRSAASPLSRWLIPSFAKTYQIPLAEAEKPWRDYASLQEFFSRRLHEPRPVTGISQACASPVDGAVTAVGTLDEDVQFSVKGKVHDIQTLLSVSDSVSRYSGGAFIVLYLAPSDYHRIHAPLTGSVVRRYALGEYSEPVNDLGLRFGIQPLASNYRLITELETAAGRCAVVKVGALNVNTVEYTHMEDSLVKGGEFARFAFGSTVILLFEPERMSWKVNEGDHVKQGETIGHFSKKPGENRN</sequence>
<keyword evidence="4" id="KW-0444">Lipid biosynthesis</keyword>
<comment type="pathway">
    <text evidence="12">Phospholipid metabolism; phosphatidylethanolamine biosynthesis.</text>
</comment>
<dbReference type="GO" id="GO:0004609">
    <property type="term" value="F:phosphatidylserine decarboxylase activity"/>
    <property type="evidence" value="ECO:0007669"/>
    <property type="project" value="UniProtKB-EC"/>
</dbReference>
<dbReference type="PANTHER" id="PTHR10067">
    <property type="entry name" value="PHOSPHATIDYLSERINE DECARBOXYLASE"/>
    <property type="match status" value="1"/>
</dbReference>
<organism evidence="13 14">
    <name type="scientific">Alkalicoccus urumqiensis</name>
    <name type="common">Bacillus urumqiensis</name>
    <dbReference type="NCBI Taxonomy" id="1548213"/>
    <lineage>
        <taxon>Bacteria</taxon>
        <taxon>Bacillati</taxon>
        <taxon>Bacillota</taxon>
        <taxon>Bacilli</taxon>
        <taxon>Bacillales</taxon>
        <taxon>Bacillaceae</taxon>
        <taxon>Alkalicoccus</taxon>
    </lineage>
</organism>
<evidence type="ECO:0000256" key="5">
    <source>
        <dbReference type="ARBA" id="ARBA00022793"/>
    </source>
</evidence>
<evidence type="ECO:0000256" key="1">
    <source>
        <dbReference type="ARBA" id="ARBA00001928"/>
    </source>
</evidence>
<dbReference type="NCBIfam" id="TIGR00163">
    <property type="entry name" value="PS_decarb"/>
    <property type="match status" value="1"/>
</dbReference>
<keyword evidence="6" id="KW-0443">Lipid metabolism</keyword>
<evidence type="ECO:0000256" key="10">
    <source>
        <dbReference type="ARBA" id="ARBA00023264"/>
    </source>
</evidence>
<proteinExistence type="predicted"/>
<comment type="pathway">
    <text evidence="2">Lipid metabolism.</text>
</comment>
<evidence type="ECO:0000256" key="9">
    <source>
        <dbReference type="ARBA" id="ARBA00023239"/>
    </source>
</evidence>
<evidence type="ECO:0000256" key="11">
    <source>
        <dbReference type="ARBA" id="ARBA00023317"/>
    </source>
</evidence>
<protein>
    <recommendedName>
        <fullName evidence="3">phosphatidylserine decarboxylase</fullName>
        <ecNumber evidence="3">4.1.1.65</ecNumber>
    </recommendedName>
</protein>
<dbReference type="UniPathway" id="UPA00558"/>
<evidence type="ECO:0000256" key="3">
    <source>
        <dbReference type="ARBA" id="ARBA00012243"/>
    </source>
</evidence>
<dbReference type="AlphaFoldDB" id="A0A2P6MFM5"/>
<evidence type="ECO:0000256" key="6">
    <source>
        <dbReference type="ARBA" id="ARBA00023098"/>
    </source>
</evidence>
<dbReference type="GO" id="GO:0006646">
    <property type="term" value="P:phosphatidylethanolamine biosynthetic process"/>
    <property type="evidence" value="ECO:0007669"/>
    <property type="project" value="UniProtKB-UniPathway"/>
</dbReference>
<keyword evidence="9" id="KW-0456">Lyase</keyword>
<dbReference type="InterPro" id="IPR033177">
    <property type="entry name" value="PSD-B"/>
</dbReference>
<gene>
    <name evidence="13" type="primary">psd</name>
    <name evidence="13" type="ORF">C6I21_11510</name>
</gene>
<dbReference type="InterPro" id="IPR003817">
    <property type="entry name" value="PS_Dcarbxylase"/>
</dbReference>
<evidence type="ECO:0000256" key="4">
    <source>
        <dbReference type="ARBA" id="ARBA00022516"/>
    </source>
</evidence>
<comment type="caution">
    <text evidence="13">The sequence shown here is derived from an EMBL/GenBank/DDBJ whole genome shotgun (WGS) entry which is preliminary data.</text>
</comment>
<dbReference type="OrthoDB" id="9802030at2"/>
<dbReference type="EC" id="4.1.1.65" evidence="3"/>
<evidence type="ECO:0000256" key="12">
    <source>
        <dbReference type="ARBA" id="ARBA00024326"/>
    </source>
</evidence>
<keyword evidence="14" id="KW-1185">Reference proteome</keyword>
<keyword evidence="11" id="KW-0670">Pyruvate</keyword>
<keyword evidence="5" id="KW-0210">Decarboxylase</keyword>
<dbReference type="PANTHER" id="PTHR10067:SF6">
    <property type="entry name" value="PHOSPHATIDYLSERINE DECARBOXYLASE PROENZYME, MITOCHONDRIAL"/>
    <property type="match status" value="1"/>
</dbReference>
<evidence type="ECO:0000313" key="14">
    <source>
        <dbReference type="Proteomes" id="UP000243650"/>
    </source>
</evidence>
<keyword evidence="7" id="KW-0865">Zymogen</keyword>